<feature type="compositionally biased region" description="Polar residues" evidence="1">
    <location>
        <begin position="17"/>
        <end position="29"/>
    </location>
</feature>
<accession>A0A2P2PTK4</accession>
<dbReference type="EMBL" id="GGEC01077541">
    <property type="protein sequence ID" value="MBX58025.1"/>
    <property type="molecule type" value="Transcribed_RNA"/>
</dbReference>
<evidence type="ECO:0000313" key="2">
    <source>
        <dbReference type="EMBL" id="MBX58025.1"/>
    </source>
</evidence>
<proteinExistence type="predicted"/>
<protein>
    <submittedName>
        <fullName evidence="2">Uncharacterized protein</fullName>
    </submittedName>
</protein>
<reference evidence="2" key="1">
    <citation type="submission" date="2018-02" db="EMBL/GenBank/DDBJ databases">
        <title>Rhizophora mucronata_Transcriptome.</title>
        <authorList>
            <person name="Meera S.P."/>
            <person name="Sreeshan A."/>
            <person name="Augustine A."/>
        </authorList>
    </citation>
    <scope>NUCLEOTIDE SEQUENCE</scope>
    <source>
        <tissue evidence="2">Leaf</tissue>
    </source>
</reference>
<dbReference type="AlphaFoldDB" id="A0A2P2PTK4"/>
<organism evidence="2">
    <name type="scientific">Rhizophora mucronata</name>
    <name type="common">Asiatic mangrove</name>
    <dbReference type="NCBI Taxonomy" id="61149"/>
    <lineage>
        <taxon>Eukaryota</taxon>
        <taxon>Viridiplantae</taxon>
        <taxon>Streptophyta</taxon>
        <taxon>Embryophyta</taxon>
        <taxon>Tracheophyta</taxon>
        <taxon>Spermatophyta</taxon>
        <taxon>Magnoliopsida</taxon>
        <taxon>eudicotyledons</taxon>
        <taxon>Gunneridae</taxon>
        <taxon>Pentapetalae</taxon>
        <taxon>rosids</taxon>
        <taxon>fabids</taxon>
        <taxon>Malpighiales</taxon>
        <taxon>Rhizophoraceae</taxon>
        <taxon>Rhizophora</taxon>
    </lineage>
</organism>
<sequence>MKGGPKPLLLGRRWQRINKSNMSKMQQQSKTRRSC</sequence>
<feature type="region of interest" description="Disordered" evidence="1">
    <location>
        <begin position="1"/>
        <end position="35"/>
    </location>
</feature>
<name>A0A2P2PTK4_RHIMU</name>
<evidence type="ECO:0000256" key="1">
    <source>
        <dbReference type="SAM" id="MobiDB-lite"/>
    </source>
</evidence>